<protein>
    <recommendedName>
        <fullName evidence="2">DNA helicase Pif1-like 2B domain-containing protein</fullName>
    </recommendedName>
</protein>
<dbReference type="EMBL" id="CP092886">
    <property type="protein sequence ID" value="UYV84241.1"/>
    <property type="molecule type" value="Genomic_DNA"/>
</dbReference>
<dbReference type="Proteomes" id="UP001235939">
    <property type="component" value="Chromosome X"/>
</dbReference>
<reference evidence="3 4" key="1">
    <citation type="submission" date="2022-03" db="EMBL/GenBank/DDBJ databases">
        <title>A chromosomal length assembly of Cordylochernes scorpioides.</title>
        <authorList>
            <person name="Zeh D."/>
            <person name="Zeh J."/>
        </authorList>
    </citation>
    <scope>NUCLEOTIDE SEQUENCE [LARGE SCALE GENOMIC DNA]</scope>
    <source>
        <strain evidence="3">IN4F17</strain>
        <tissue evidence="3">Whole Body</tissue>
    </source>
</reference>
<evidence type="ECO:0000313" key="3">
    <source>
        <dbReference type="EMBL" id="UYV84241.1"/>
    </source>
</evidence>
<feature type="domain" description="DNA helicase Pif1-like 2B" evidence="2">
    <location>
        <begin position="167"/>
        <end position="211"/>
    </location>
</feature>
<dbReference type="PANTHER" id="PTHR10492:SF57">
    <property type="entry name" value="ATP-DEPENDENT DNA HELICASE"/>
    <property type="match status" value="1"/>
</dbReference>
<evidence type="ECO:0000313" key="4">
    <source>
        <dbReference type="Proteomes" id="UP001235939"/>
    </source>
</evidence>
<dbReference type="PANTHER" id="PTHR10492">
    <property type="match status" value="1"/>
</dbReference>
<feature type="region of interest" description="Disordered" evidence="1">
    <location>
        <begin position="1"/>
        <end position="42"/>
    </location>
</feature>
<organism evidence="3 4">
    <name type="scientific">Cordylochernes scorpioides</name>
    <dbReference type="NCBI Taxonomy" id="51811"/>
    <lineage>
        <taxon>Eukaryota</taxon>
        <taxon>Metazoa</taxon>
        <taxon>Ecdysozoa</taxon>
        <taxon>Arthropoda</taxon>
        <taxon>Chelicerata</taxon>
        <taxon>Arachnida</taxon>
        <taxon>Pseudoscorpiones</taxon>
        <taxon>Cheliferoidea</taxon>
        <taxon>Chernetidae</taxon>
        <taxon>Cordylochernes</taxon>
    </lineage>
</organism>
<name>A0ABY6LV97_9ARAC</name>
<dbReference type="Pfam" id="PF21530">
    <property type="entry name" value="Pif1_2B_dom"/>
    <property type="match status" value="1"/>
</dbReference>
<keyword evidence="4" id="KW-1185">Reference proteome</keyword>
<gene>
    <name evidence="3" type="ORF">LAZ67_X001641</name>
</gene>
<evidence type="ECO:0000256" key="1">
    <source>
        <dbReference type="SAM" id="MobiDB-lite"/>
    </source>
</evidence>
<sequence>MKTARPAPTDPTEDRPECQEATDKMHPRTSPNPGTNKKRTNEDIQEQNLINLQEQEERLIASGVRRSVRIKERNDSKSFLGYLTDLGSSLLSWKSQKQPLVALSTRKAKSICEGTKELKWFMKFFSEIAQQSCVEIPLFLKIDSKSAIDIDRVECINVEEKNNYPTEFLNSLTPRGITPPRLNLKVGAIVMLLRNLNPKKGLCNDTGMAIQRMCSHVLEAQILSGTKV</sequence>
<evidence type="ECO:0000259" key="2">
    <source>
        <dbReference type="Pfam" id="PF21530"/>
    </source>
</evidence>
<proteinExistence type="predicted"/>
<dbReference type="InterPro" id="IPR049163">
    <property type="entry name" value="Pif1-like_2B_dom"/>
</dbReference>
<feature type="compositionally biased region" description="Basic and acidic residues" evidence="1">
    <location>
        <begin position="12"/>
        <end position="26"/>
    </location>
</feature>
<accession>A0ABY6LV97</accession>
<dbReference type="CDD" id="cd09272">
    <property type="entry name" value="RNase_HI_RT_Ty1"/>
    <property type="match status" value="1"/>
</dbReference>